<dbReference type="PRINTS" id="PR00081">
    <property type="entry name" value="GDHRDH"/>
</dbReference>
<evidence type="ECO:0000256" key="2">
    <source>
        <dbReference type="ARBA" id="ARBA00023002"/>
    </source>
</evidence>
<dbReference type="GO" id="GO:0016491">
    <property type="term" value="F:oxidoreductase activity"/>
    <property type="evidence" value="ECO:0007669"/>
    <property type="project" value="UniProtKB-KW"/>
</dbReference>
<dbReference type="AlphaFoldDB" id="A0A951Q1W7"/>
<dbReference type="PANTHER" id="PTHR43639:SF1">
    <property type="entry name" value="SHORT-CHAIN DEHYDROGENASE_REDUCTASE FAMILY PROTEIN"/>
    <property type="match status" value="1"/>
</dbReference>
<sequence length="264" mass="28175">MTAISTQDGKYSEETKLMKGRVALVTGASRGIGAATAKLLAHHGAAVGINYYNNHEAAQSVVGEIEASDGKAIPVQADVTDEAQVKKMVQQVSEAFGSIDTLVLCANRTFTVAPFINYQWSDFEEKLLGELKGVFYPCKAIVPSMIEHKRGCIVAISTGLSRYPSEGFIAHSTAKSGLDAFIKTLALELGPLGIRANAIAPGLTLTEATVFLPEEYREKTAQATPLRRNAMPEDIAGAILMLASNEARFINGVYLPVSGGIQML</sequence>
<proteinExistence type="inferred from homology"/>
<gene>
    <name evidence="3" type="ORF">KME32_17565</name>
</gene>
<dbReference type="Gene3D" id="3.40.50.720">
    <property type="entry name" value="NAD(P)-binding Rossmann-like Domain"/>
    <property type="match status" value="1"/>
</dbReference>
<keyword evidence="2" id="KW-0560">Oxidoreductase</keyword>
<name>A0A951Q1W7_9NOST</name>
<protein>
    <submittedName>
        <fullName evidence="3">SDR family oxidoreductase</fullName>
    </submittedName>
</protein>
<dbReference type="EMBL" id="JAHHHN010000009">
    <property type="protein sequence ID" value="MBW4562917.1"/>
    <property type="molecule type" value="Genomic_DNA"/>
</dbReference>
<organism evidence="3 4">
    <name type="scientific">Mojavia pulchra JT2-VF2</name>
    <dbReference type="NCBI Taxonomy" id="287848"/>
    <lineage>
        <taxon>Bacteria</taxon>
        <taxon>Bacillati</taxon>
        <taxon>Cyanobacteriota</taxon>
        <taxon>Cyanophyceae</taxon>
        <taxon>Nostocales</taxon>
        <taxon>Nostocaceae</taxon>
    </lineage>
</organism>
<dbReference type="Pfam" id="PF13561">
    <property type="entry name" value="adh_short_C2"/>
    <property type="match status" value="1"/>
</dbReference>
<comment type="caution">
    <text evidence="3">The sequence shown here is derived from an EMBL/GenBank/DDBJ whole genome shotgun (WGS) entry which is preliminary data.</text>
</comment>
<dbReference type="Proteomes" id="UP000715781">
    <property type="component" value="Unassembled WGS sequence"/>
</dbReference>
<dbReference type="InterPro" id="IPR036291">
    <property type="entry name" value="NAD(P)-bd_dom_sf"/>
</dbReference>
<evidence type="ECO:0000313" key="4">
    <source>
        <dbReference type="Proteomes" id="UP000715781"/>
    </source>
</evidence>
<comment type="similarity">
    <text evidence="1">Belongs to the short-chain dehydrogenases/reductases (SDR) family.</text>
</comment>
<dbReference type="CDD" id="cd05359">
    <property type="entry name" value="ChcA_like_SDR_c"/>
    <property type="match status" value="1"/>
</dbReference>
<reference evidence="3" key="2">
    <citation type="journal article" date="2022" name="Microbiol. Resour. Announc.">
        <title>Metagenome Sequencing to Explore Phylogenomics of Terrestrial Cyanobacteria.</title>
        <authorList>
            <person name="Ward R.D."/>
            <person name="Stajich J.E."/>
            <person name="Johansen J.R."/>
            <person name="Huntemann M."/>
            <person name="Clum A."/>
            <person name="Foster B."/>
            <person name="Foster B."/>
            <person name="Roux S."/>
            <person name="Palaniappan K."/>
            <person name="Varghese N."/>
            <person name="Mukherjee S."/>
            <person name="Reddy T.B.K."/>
            <person name="Daum C."/>
            <person name="Copeland A."/>
            <person name="Chen I.A."/>
            <person name="Ivanova N.N."/>
            <person name="Kyrpides N.C."/>
            <person name="Shapiro N."/>
            <person name="Eloe-Fadrosh E.A."/>
            <person name="Pietrasiak N."/>
        </authorList>
    </citation>
    <scope>NUCLEOTIDE SEQUENCE</scope>
    <source>
        <strain evidence="3">JT2-VF2</strain>
    </source>
</reference>
<dbReference type="InterPro" id="IPR002347">
    <property type="entry name" value="SDR_fam"/>
</dbReference>
<evidence type="ECO:0000313" key="3">
    <source>
        <dbReference type="EMBL" id="MBW4562917.1"/>
    </source>
</evidence>
<dbReference type="FunFam" id="3.40.50.720:FF:000173">
    <property type="entry name" value="3-oxoacyl-[acyl-carrier protein] reductase"/>
    <property type="match status" value="1"/>
</dbReference>
<evidence type="ECO:0000256" key="1">
    <source>
        <dbReference type="ARBA" id="ARBA00006484"/>
    </source>
</evidence>
<dbReference type="PANTHER" id="PTHR43639">
    <property type="entry name" value="OXIDOREDUCTASE, SHORT-CHAIN DEHYDROGENASE/REDUCTASE FAMILY (AFU_ORTHOLOGUE AFUA_5G02870)"/>
    <property type="match status" value="1"/>
</dbReference>
<dbReference type="SUPFAM" id="SSF51735">
    <property type="entry name" value="NAD(P)-binding Rossmann-fold domains"/>
    <property type="match status" value="1"/>
</dbReference>
<reference evidence="3" key="1">
    <citation type="submission" date="2021-05" db="EMBL/GenBank/DDBJ databases">
        <authorList>
            <person name="Pietrasiak N."/>
            <person name="Ward R."/>
            <person name="Stajich J.E."/>
            <person name="Kurbessoian T."/>
        </authorList>
    </citation>
    <scope>NUCLEOTIDE SEQUENCE</scope>
    <source>
        <strain evidence="3">JT2-VF2</strain>
    </source>
</reference>
<accession>A0A951Q1W7</accession>